<dbReference type="OrthoDB" id="2082707at2"/>
<dbReference type="InterPro" id="IPR021884">
    <property type="entry name" value="Ice-bd_prot"/>
</dbReference>
<keyword evidence="7" id="KW-1133">Transmembrane helix</keyword>
<gene>
    <name evidence="9" type="ORF">FO013_14375</name>
</gene>
<dbReference type="Proteomes" id="UP000316406">
    <property type="component" value="Unassembled WGS sequence"/>
</dbReference>
<dbReference type="PANTHER" id="PTHR34403:SF8">
    <property type="entry name" value="TOL-PAL SYSTEM PROTEIN TOLA"/>
    <property type="match status" value="1"/>
</dbReference>
<dbReference type="NCBIfam" id="TIGR01167">
    <property type="entry name" value="LPXTG_anchor"/>
    <property type="match status" value="1"/>
</dbReference>
<evidence type="ECO:0000256" key="6">
    <source>
        <dbReference type="SAM" id="MobiDB-lite"/>
    </source>
</evidence>
<dbReference type="Pfam" id="PF11999">
    <property type="entry name" value="Ice_binding"/>
    <property type="match status" value="1"/>
</dbReference>
<evidence type="ECO:0000256" key="4">
    <source>
        <dbReference type="ARBA" id="ARBA00022729"/>
    </source>
</evidence>
<evidence type="ECO:0000256" key="7">
    <source>
        <dbReference type="SAM" id="Phobius"/>
    </source>
</evidence>
<feature type="compositionally biased region" description="Low complexity" evidence="6">
    <location>
        <begin position="255"/>
        <end position="267"/>
    </location>
</feature>
<dbReference type="InterPro" id="IPR019931">
    <property type="entry name" value="LPXTG_anchor"/>
</dbReference>
<keyword evidence="4" id="KW-0732">Signal</keyword>
<dbReference type="InterPro" id="IPR050972">
    <property type="entry name" value="SDr-like"/>
</dbReference>
<evidence type="ECO:0000256" key="5">
    <source>
        <dbReference type="ARBA" id="ARBA00023088"/>
    </source>
</evidence>
<comment type="caution">
    <text evidence="9">The sequence shown here is derived from an EMBL/GenBank/DDBJ whole genome shotgun (WGS) entry which is preliminary data.</text>
</comment>
<comment type="similarity">
    <text evidence="1">Belongs to the ice-binding protein family.</text>
</comment>
<feature type="transmembrane region" description="Helical" evidence="7">
    <location>
        <begin position="355"/>
        <end position="375"/>
    </location>
</feature>
<dbReference type="PANTHER" id="PTHR34403">
    <property type="entry name" value="TOL-PAL SYSTEM PROTEIN TOLA"/>
    <property type="match status" value="1"/>
</dbReference>
<keyword evidence="7" id="KW-0472">Membrane</keyword>
<feature type="compositionally biased region" description="Acidic residues" evidence="6">
    <location>
        <begin position="230"/>
        <end position="240"/>
    </location>
</feature>
<dbReference type="Pfam" id="PF00746">
    <property type="entry name" value="Gram_pos_anchor"/>
    <property type="match status" value="1"/>
</dbReference>
<evidence type="ECO:0000256" key="2">
    <source>
        <dbReference type="ARBA" id="ARBA00022512"/>
    </source>
</evidence>
<evidence type="ECO:0000259" key="8">
    <source>
        <dbReference type="Pfam" id="PF00746"/>
    </source>
</evidence>
<dbReference type="AlphaFoldDB" id="A0A556CB39"/>
<name>A0A556CB39_BREAU</name>
<accession>A0A556CB39</accession>
<organism evidence="9 10">
    <name type="scientific">Brevibacterium aurantiacum</name>
    <dbReference type="NCBI Taxonomy" id="273384"/>
    <lineage>
        <taxon>Bacteria</taxon>
        <taxon>Bacillati</taxon>
        <taxon>Actinomycetota</taxon>
        <taxon>Actinomycetes</taxon>
        <taxon>Micrococcales</taxon>
        <taxon>Brevibacteriaceae</taxon>
        <taxon>Brevibacterium</taxon>
    </lineage>
</organism>
<protein>
    <submittedName>
        <fullName evidence="9">DUF3494 domain-containing protein</fullName>
    </submittedName>
</protein>
<reference evidence="9 10" key="1">
    <citation type="submission" date="2019-07" db="EMBL/GenBank/DDBJ databases">
        <title>Draft genome sequence of Brevibacterium aurantiacum XU54 isolated from Xinjiang China.</title>
        <authorList>
            <person name="Xu X."/>
        </authorList>
    </citation>
    <scope>NUCLEOTIDE SEQUENCE [LARGE SCALE GENOMIC DNA]</scope>
    <source>
        <strain evidence="9 10">XU54</strain>
    </source>
</reference>
<keyword evidence="3" id="KW-0964">Secreted</keyword>
<sequence length="382" mass="37685">MWAPTAAAATAVNLATAESYAVLGGSTVTNTGPTILDGDLGVAPGTAITGFPPGTVQDGTIHANDAVAQQAQTDLTTAYDVAAGQPSDFDITADLGGQTLVPGVYTAETAAELTGDLTLDAQNDPSAVWIFQVGSTLTTASASSVSLIGGAQACNVFWQVGSSATLGTNTSFVGTIMALTSASLVTGTTIDGRALARNGAVTLDSNVITAPGCGDDGEDADTNVNAEADSTAEAEADPSADTEVTADATTDDTGAEVTADDNATADTGAEVTADDNATADTSAEVTADDNATADTSAEVTADDTVGATADVTANAGADMDTSTGAQVDADIDVAAGVTAETDVRGELPSTGAQNLWIAPVAVGLLIVGAALMLLIRRRRVEG</sequence>
<evidence type="ECO:0000313" key="9">
    <source>
        <dbReference type="EMBL" id="TSI14664.1"/>
    </source>
</evidence>
<evidence type="ECO:0000256" key="1">
    <source>
        <dbReference type="ARBA" id="ARBA00005445"/>
    </source>
</evidence>
<feature type="domain" description="Gram-positive cocci surface proteins LPxTG" evidence="8">
    <location>
        <begin position="344"/>
        <end position="381"/>
    </location>
</feature>
<evidence type="ECO:0000313" key="10">
    <source>
        <dbReference type="Proteomes" id="UP000316406"/>
    </source>
</evidence>
<keyword evidence="5" id="KW-0572">Peptidoglycan-anchor</keyword>
<proteinExistence type="inferred from homology"/>
<keyword evidence="10" id="KW-1185">Reference proteome</keyword>
<keyword evidence="2" id="KW-0134">Cell wall</keyword>
<dbReference type="EMBL" id="VLTK01000008">
    <property type="protein sequence ID" value="TSI14664.1"/>
    <property type="molecule type" value="Genomic_DNA"/>
</dbReference>
<feature type="region of interest" description="Disordered" evidence="6">
    <location>
        <begin position="228"/>
        <end position="295"/>
    </location>
</feature>
<evidence type="ECO:0000256" key="3">
    <source>
        <dbReference type="ARBA" id="ARBA00022525"/>
    </source>
</evidence>
<keyword evidence="7" id="KW-0812">Transmembrane</keyword>